<dbReference type="EMBL" id="CAAALY010040941">
    <property type="protein sequence ID" value="VEL19298.1"/>
    <property type="molecule type" value="Genomic_DNA"/>
</dbReference>
<evidence type="ECO:0000313" key="1">
    <source>
        <dbReference type="EMBL" id="VEL19298.1"/>
    </source>
</evidence>
<dbReference type="Proteomes" id="UP000784294">
    <property type="component" value="Unassembled WGS sequence"/>
</dbReference>
<dbReference type="AlphaFoldDB" id="A0A3S5BCD4"/>
<evidence type="ECO:0000313" key="2">
    <source>
        <dbReference type="Proteomes" id="UP000784294"/>
    </source>
</evidence>
<reference evidence="1" key="1">
    <citation type="submission" date="2018-11" db="EMBL/GenBank/DDBJ databases">
        <authorList>
            <consortium name="Pathogen Informatics"/>
        </authorList>
    </citation>
    <scope>NUCLEOTIDE SEQUENCE</scope>
</reference>
<gene>
    <name evidence="1" type="ORF">PXEA_LOCUS12738</name>
</gene>
<feature type="non-terminal residue" evidence="1">
    <location>
        <position position="1"/>
    </location>
</feature>
<organism evidence="1 2">
    <name type="scientific">Protopolystoma xenopodis</name>
    <dbReference type="NCBI Taxonomy" id="117903"/>
    <lineage>
        <taxon>Eukaryota</taxon>
        <taxon>Metazoa</taxon>
        <taxon>Spiralia</taxon>
        <taxon>Lophotrochozoa</taxon>
        <taxon>Platyhelminthes</taxon>
        <taxon>Monogenea</taxon>
        <taxon>Polyopisthocotylea</taxon>
        <taxon>Polystomatidea</taxon>
        <taxon>Polystomatidae</taxon>
        <taxon>Protopolystoma</taxon>
    </lineage>
</organism>
<sequence length="167" mass="17075">MRRSSGYGGSFEYPDTCFGSGVSVLGAQAAYLPGLSYYSNSGPPPACGCCGTCSMCNGHKIGPESGGSAQDLADALARATSVQVDGRASLAAGRTGLTDFATGYAGFDYLCRPSGLDTVCSSVAGTPPSAEQDIDTLGLERVDTRGVDIGRSFRQFPTSPLATSRAF</sequence>
<name>A0A3S5BCD4_9PLAT</name>
<protein>
    <submittedName>
        <fullName evidence="1">Uncharacterized protein</fullName>
    </submittedName>
</protein>
<comment type="caution">
    <text evidence="1">The sequence shown here is derived from an EMBL/GenBank/DDBJ whole genome shotgun (WGS) entry which is preliminary data.</text>
</comment>
<proteinExistence type="predicted"/>
<accession>A0A3S5BCD4</accession>
<keyword evidence="2" id="KW-1185">Reference proteome</keyword>